<evidence type="ECO:0000256" key="13">
    <source>
        <dbReference type="ARBA" id="ARBA00023136"/>
    </source>
</evidence>
<dbReference type="Pfam" id="PF01926">
    <property type="entry name" value="MMR_HSR1"/>
    <property type="match status" value="1"/>
</dbReference>
<dbReference type="GO" id="GO:0005525">
    <property type="term" value="F:GTP binding"/>
    <property type="evidence" value="ECO:0007669"/>
    <property type="project" value="InterPro"/>
</dbReference>
<evidence type="ECO:0000256" key="4">
    <source>
        <dbReference type="ARBA" id="ARBA00022528"/>
    </source>
</evidence>
<dbReference type="InterPro" id="IPR006073">
    <property type="entry name" value="GTP-bd"/>
</dbReference>
<dbReference type="InterPro" id="IPR027417">
    <property type="entry name" value="P-loop_NTPase"/>
</dbReference>
<evidence type="ECO:0000256" key="8">
    <source>
        <dbReference type="ARBA" id="ARBA00022801"/>
    </source>
</evidence>
<dbReference type="Proteomes" id="UP000827284">
    <property type="component" value="Unassembled WGS sequence"/>
</dbReference>
<keyword evidence="5" id="KW-0934">Plastid</keyword>
<sequence>MGEHSAKIILVMGITGAGKSYLIREISGQDIRVGDDLKSCTQHIEAVTCQIAGQSVMILDTPGFDDTHRSDTEILTEVADHLANLHRNGFQVCGIVYLHSIREDRVRGSSYKNLKMFEKLCGEDALQNVVMLTNRWGQIDELEAVRREDELKAEYWNMYLAAGCTIDRYRDRNDLVRIFEALLQQNPTVLDIQSEIVDGHKSMSETSAGALLQVNTEMDQAHAQFELNLQLQATEYEATKAVHEQQLEGARQELQKALDRPTEPTPPRAVLLYDASRQLFVKICNNQLWGRGLVDPEWQIILRNPSGNWEGNSFIHQHGYICHINGQQWEEVQPHFHTTFEEMV</sequence>
<feature type="coiled-coil region" evidence="15">
    <location>
        <begin position="233"/>
        <end position="260"/>
    </location>
</feature>
<keyword evidence="8" id="KW-0378">Hydrolase</keyword>
<dbReference type="Gene3D" id="3.40.50.300">
    <property type="entry name" value="P-loop containing nucleotide triphosphate hydrolases"/>
    <property type="match status" value="1"/>
</dbReference>
<evidence type="ECO:0000259" key="16">
    <source>
        <dbReference type="Pfam" id="PF01926"/>
    </source>
</evidence>
<dbReference type="PANTHER" id="PTHR10903:SF135">
    <property type="entry name" value="TRANSLOCASE OF CHLOROPLAST 120, CHLOROPLASTIC-RELATED"/>
    <property type="match status" value="1"/>
</dbReference>
<keyword evidence="10" id="KW-0460">Magnesium</keyword>
<keyword evidence="3" id="KW-0813">Transport</keyword>
<evidence type="ECO:0000256" key="12">
    <source>
        <dbReference type="ARBA" id="ARBA00022989"/>
    </source>
</evidence>
<dbReference type="GO" id="GO:0016020">
    <property type="term" value="C:membrane"/>
    <property type="evidence" value="ECO:0007669"/>
    <property type="project" value="UniProtKB-SubCell"/>
</dbReference>
<dbReference type="EMBL" id="BQFW01000015">
    <property type="protein sequence ID" value="GJJ78404.1"/>
    <property type="molecule type" value="Genomic_DNA"/>
</dbReference>
<keyword evidence="9" id="KW-1002">Plastid outer membrane</keyword>
<feature type="domain" description="G" evidence="16">
    <location>
        <begin position="9"/>
        <end position="68"/>
    </location>
</feature>
<comment type="cofactor">
    <cofactor evidence="1">
        <name>Mg(2+)</name>
        <dbReference type="ChEBI" id="CHEBI:18420"/>
    </cofactor>
</comment>
<keyword evidence="18" id="KW-1185">Reference proteome</keyword>
<evidence type="ECO:0000256" key="1">
    <source>
        <dbReference type="ARBA" id="ARBA00001946"/>
    </source>
</evidence>
<accession>A0A9P3HKI6</accession>
<evidence type="ECO:0000313" key="17">
    <source>
        <dbReference type="EMBL" id="GJJ78404.1"/>
    </source>
</evidence>
<keyword evidence="13" id="KW-0472">Membrane</keyword>
<dbReference type="GO" id="GO:0016787">
    <property type="term" value="F:hydrolase activity"/>
    <property type="evidence" value="ECO:0007669"/>
    <property type="project" value="UniProtKB-KW"/>
</dbReference>
<dbReference type="OrthoDB" id="2385844at2759"/>
<dbReference type="InterPro" id="IPR045058">
    <property type="entry name" value="GIMA/IAN/Toc"/>
</dbReference>
<evidence type="ECO:0000256" key="14">
    <source>
        <dbReference type="ARBA" id="ARBA00024013"/>
    </source>
</evidence>
<dbReference type="GO" id="GO:0046872">
    <property type="term" value="F:metal ion binding"/>
    <property type="evidence" value="ECO:0007669"/>
    <property type="project" value="UniProtKB-KW"/>
</dbReference>
<dbReference type="SUPFAM" id="SSF52540">
    <property type="entry name" value="P-loop containing nucleoside triphosphate hydrolases"/>
    <property type="match status" value="1"/>
</dbReference>
<evidence type="ECO:0000256" key="3">
    <source>
        <dbReference type="ARBA" id="ARBA00022448"/>
    </source>
</evidence>
<evidence type="ECO:0000256" key="6">
    <source>
        <dbReference type="ARBA" id="ARBA00022692"/>
    </source>
</evidence>
<keyword evidence="7" id="KW-0479">Metal-binding</keyword>
<reference evidence="17" key="2">
    <citation type="journal article" date="2022" name="Microbiol. Resour. Announc.">
        <title>Whole-Genome Sequence of Entomortierella parvispora E1425, a Mucoromycotan Fungus Associated with Burkholderiaceae-Related Endosymbiotic Bacteria.</title>
        <authorList>
            <person name="Herlambang A."/>
            <person name="Guo Y."/>
            <person name="Takashima Y."/>
            <person name="Narisawa K."/>
            <person name="Ohta H."/>
            <person name="Nishizawa T."/>
        </authorList>
    </citation>
    <scope>NUCLEOTIDE SEQUENCE</scope>
    <source>
        <strain evidence="17">E1425</strain>
    </source>
</reference>
<gene>
    <name evidence="17" type="ORF">EMPS_10763</name>
</gene>
<organism evidence="17 18">
    <name type="scientific">Entomortierella parvispora</name>
    <dbReference type="NCBI Taxonomy" id="205924"/>
    <lineage>
        <taxon>Eukaryota</taxon>
        <taxon>Fungi</taxon>
        <taxon>Fungi incertae sedis</taxon>
        <taxon>Mucoromycota</taxon>
        <taxon>Mortierellomycotina</taxon>
        <taxon>Mortierellomycetes</taxon>
        <taxon>Mortierellales</taxon>
        <taxon>Mortierellaceae</taxon>
        <taxon>Entomortierella</taxon>
    </lineage>
</organism>
<dbReference type="GO" id="GO:0015031">
    <property type="term" value="P:protein transport"/>
    <property type="evidence" value="ECO:0007669"/>
    <property type="project" value="UniProtKB-KW"/>
</dbReference>
<evidence type="ECO:0000256" key="7">
    <source>
        <dbReference type="ARBA" id="ARBA00022723"/>
    </source>
</evidence>
<protein>
    <recommendedName>
        <fullName evidence="16">G domain-containing protein</fullName>
    </recommendedName>
</protein>
<evidence type="ECO:0000256" key="15">
    <source>
        <dbReference type="SAM" id="Coils"/>
    </source>
</evidence>
<keyword evidence="15" id="KW-0175">Coiled coil</keyword>
<evidence type="ECO:0000256" key="11">
    <source>
        <dbReference type="ARBA" id="ARBA00022927"/>
    </source>
</evidence>
<dbReference type="PANTHER" id="PTHR10903">
    <property type="entry name" value="GTPASE, IMAP FAMILY MEMBER-RELATED"/>
    <property type="match status" value="1"/>
</dbReference>
<evidence type="ECO:0000256" key="5">
    <source>
        <dbReference type="ARBA" id="ARBA00022640"/>
    </source>
</evidence>
<keyword evidence="12" id="KW-1133">Transmembrane helix</keyword>
<keyword evidence="6" id="KW-0812">Transmembrane</keyword>
<evidence type="ECO:0000256" key="9">
    <source>
        <dbReference type="ARBA" id="ARBA00022805"/>
    </source>
</evidence>
<comment type="caution">
    <text evidence="17">The sequence shown here is derived from an EMBL/GenBank/DDBJ whole genome shotgun (WGS) entry which is preliminary data.</text>
</comment>
<comment type="subcellular location">
    <subcellularLocation>
        <location evidence="2">Membrane</location>
        <topology evidence="2">Single-pass membrane protein</topology>
    </subcellularLocation>
    <subcellularLocation>
        <location evidence="14">Plastid</location>
        <location evidence="14">Chloroplast outer membrane</location>
    </subcellularLocation>
</comment>
<keyword evidence="4" id="KW-0150">Chloroplast</keyword>
<keyword evidence="11" id="KW-0653">Protein transport</keyword>
<evidence type="ECO:0000256" key="10">
    <source>
        <dbReference type="ARBA" id="ARBA00022842"/>
    </source>
</evidence>
<name>A0A9P3HKI6_9FUNG</name>
<evidence type="ECO:0000256" key="2">
    <source>
        <dbReference type="ARBA" id="ARBA00004167"/>
    </source>
</evidence>
<proteinExistence type="predicted"/>
<dbReference type="AlphaFoldDB" id="A0A9P3HKI6"/>
<reference evidence="17" key="1">
    <citation type="submission" date="2021-11" db="EMBL/GenBank/DDBJ databases">
        <authorList>
            <person name="Herlambang A."/>
            <person name="Guo Y."/>
            <person name="Takashima Y."/>
            <person name="Nishizawa T."/>
        </authorList>
    </citation>
    <scope>NUCLEOTIDE SEQUENCE</scope>
    <source>
        <strain evidence="17">E1425</strain>
    </source>
</reference>
<evidence type="ECO:0000313" key="18">
    <source>
        <dbReference type="Proteomes" id="UP000827284"/>
    </source>
</evidence>